<evidence type="ECO:0000313" key="1">
    <source>
        <dbReference type="EMBL" id="OQW86025.1"/>
    </source>
</evidence>
<name>A0A1W9KPE7_9BURK</name>
<reference evidence="1 2" key="1">
    <citation type="submission" date="2017-01" db="EMBL/GenBank/DDBJ databases">
        <title>Novel large sulfur bacteria in the metagenomes of groundwater-fed chemosynthetic microbial mats in the Lake Huron basin.</title>
        <authorList>
            <person name="Sharrar A.M."/>
            <person name="Flood B.E."/>
            <person name="Bailey J.V."/>
            <person name="Jones D.S."/>
            <person name="Biddanda B."/>
            <person name="Ruberg S.A."/>
            <person name="Marcus D.N."/>
            <person name="Dick G.J."/>
        </authorList>
    </citation>
    <scope>NUCLEOTIDE SEQUENCE [LARGE SCALE GENOMIC DNA]</scope>
    <source>
        <strain evidence="1">A7</strain>
    </source>
</reference>
<comment type="caution">
    <text evidence="1">The sequence shown here is derived from an EMBL/GenBank/DDBJ whole genome shotgun (WGS) entry which is preliminary data.</text>
</comment>
<organism evidence="1 2">
    <name type="scientific">Rhodoferax ferrireducens</name>
    <dbReference type="NCBI Taxonomy" id="192843"/>
    <lineage>
        <taxon>Bacteria</taxon>
        <taxon>Pseudomonadati</taxon>
        <taxon>Pseudomonadota</taxon>
        <taxon>Betaproteobacteria</taxon>
        <taxon>Burkholderiales</taxon>
        <taxon>Comamonadaceae</taxon>
        <taxon>Rhodoferax</taxon>
    </lineage>
</organism>
<sequence length="130" mass="13993">MAFRKQTIGLISAIILMQTLSGCKPGPIDRFDPMDLGFLIKGHTNEQEVIAKLGQPTTSSVSHTGQHQMSWTYNKAAVDGKTYLPFAGALVGKGVAETKGISAEFDQRGILTHFARSAGGTQHLVDRPQP</sequence>
<evidence type="ECO:0000313" key="2">
    <source>
        <dbReference type="Proteomes" id="UP000192505"/>
    </source>
</evidence>
<dbReference type="AlphaFoldDB" id="A0A1W9KPE7"/>
<dbReference type="PROSITE" id="PS51257">
    <property type="entry name" value="PROKAR_LIPOPROTEIN"/>
    <property type="match status" value="1"/>
</dbReference>
<protein>
    <recommendedName>
        <fullName evidence="3">Lipoprotein SmpA/OmlA domain-containing protein</fullName>
    </recommendedName>
</protein>
<accession>A0A1W9KPE7</accession>
<dbReference type="EMBL" id="MTEI01000024">
    <property type="protein sequence ID" value="OQW86025.1"/>
    <property type="molecule type" value="Genomic_DNA"/>
</dbReference>
<evidence type="ECO:0008006" key="3">
    <source>
        <dbReference type="Google" id="ProtNLM"/>
    </source>
</evidence>
<gene>
    <name evidence="1" type="ORF">BWK72_19085</name>
</gene>
<dbReference type="Proteomes" id="UP000192505">
    <property type="component" value="Unassembled WGS sequence"/>
</dbReference>
<proteinExistence type="predicted"/>